<dbReference type="InterPro" id="IPR002645">
    <property type="entry name" value="STAS_dom"/>
</dbReference>
<feature type="domain" description="STAS" evidence="3">
    <location>
        <begin position="11"/>
        <end position="110"/>
    </location>
</feature>
<comment type="similarity">
    <text evidence="1 2">Belongs to the anti-sigma-factor antagonist family.</text>
</comment>
<dbReference type="NCBIfam" id="TIGR00377">
    <property type="entry name" value="ant_ant_sig"/>
    <property type="match status" value="1"/>
</dbReference>
<dbReference type="Gene3D" id="3.30.750.24">
    <property type="entry name" value="STAS domain"/>
    <property type="match status" value="1"/>
</dbReference>
<dbReference type="CDD" id="cd07043">
    <property type="entry name" value="STAS_anti-anti-sigma_factors"/>
    <property type="match status" value="1"/>
</dbReference>
<evidence type="ECO:0000259" key="3">
    <source>
        <dbReference type="PROSITE" id="PS50801"/>
    </source>
</evidence>
<dbReference type="eggNOG" id="COG1366">
    <property type="taxonomic scope" value="Bacteria"/>
</dbReference>
<evidence type="ECO:0000256" key="2">
    <source>
        <dbReference type="RuleBase" id="RU003749"/>
    </source>
</evidence>
<reference evidence="4" key="1">
    <citation type="submission" date="2006-10" db="EMBL/GenBank/DDBJ databases">
        <title>Complete sequence of Solibacter usitatus Ellin6076.</title>
        <authorList>
            <consortium name="US DOE Joint Genome Institute"/>
            <person name="Copeland A."/>
            <person name="Lucas S."/>
            <person name="Lapidus A."/>
            <person name="Barry K."/>
            <person name="Detter J.C."/>
            <person name="Glavina del Rio T."/>
            <person name="Hammon N."/>
            <person name="Israni S."/>
            <person name="Dalin E."/>
            <person name="Tice H."/>
            <person name="Pitluck S."/>
            <person name="Thompson L.S."/>
            <person name="Brettin T."/>
            <person name="Bruce D."/>
            <person name="Han C."/>
            <person name="Tapia R."/>
            <person name="Gilna P."/>
            <person name="Schmutz J."/>
            <person name="Larimer F."/>
            <person name="Land M."/>
            <person name="Hauser L."/>
            <person name="Kyrpides N."/>
            <person name="Mikhailova N."/>
            <person name="Janssen P.H."/>
            <person name="Kuske C.R."/>
            <person name="Richardson P."/>
        </authorList>
    </citation>
    <scope>NUCLEOTIDE SEQUENCE</scope>
    <source>
        <strain evidence="4">Ellin6076</strain>
    </source>
</reference>
<dbReference type="Pfam" id="PF01740">
    <property type="entry name" value="STAS"/>
    <property type="match status" value="1"/>
</dbReference>
<proteinExistence type="inferred from homology"/>
<dbReference type="PROSITE" id="PS50801">
    <property type="entry name" value="STAS"/>
    <property type="match status" value="1"/>
</dbReference>
<evidence type="ECO:0000313" key="4">
    <source>
        <dbReference type="EMBL" id="ABJ83829.1"/>
    </source>
</evidence>
<dbReference type="EMBL" id="CP000473">
    <property type="protein sequence ID" value="ABJ83829.1"/>
    <property type="molecule type" value="Genomic_DNA"/>
</dbReference>
<gene>
    <name evidence="4" type="ordered locus">Acid_2843</name>
</gene>
<organism evidence="4">
    <name type="scientific">Solibacter usitatus (strain Ellin6076)</name>
    <dbReference type="NCBI Taxonomy" id="234267"/>
    <lineage>
        <taxon>Bacteria</taxon>
        <taxon>Pseudomonadati</taxon>
        <taxon>Acidobacteriota</taxon>
        <taxon>Terriglobia</taxon>
        <taxon>Bryobacterales</taxon>
        <taxon>Solibacteraceae</taxon>
        <taxon>Candidatus Solibacter</taxon>
    </lineage>
</organism>
<dbReference type="OrthoDB" id="129620at2"/>
<accession>Q023L1</accession>
<dbReference type="STRING" id="234267.Acid_2843"/>
<dbReference type="GO" id="GO:0043856">
    <property type="term" value="F:anti-sigma factor antagonist activity"/>
    <property type="evidence" value="ECO:0007669"/>
    <property type="project" value="InterPro"/>
</dbReference>
<dbReference type="PANTHER" id="PTHR33495">
    <property type="entry name" value="ANTI-SIGMA FACTOR ANTAGONIST TM_1081-RELATED-RELATED"/>
    <property type="match status" value="1"/>
</dbReference>
<dbReference type="SUPFAM" id="SSF52091">
    <property type="entry name" value="SpoIIaa-like"/>
    <property type="match status" value="1"/>
</dbReference>
<sequence length="110" mass="11400">MSVEAKQLDSGIGVVTIAGRLALGGETERLDAAIKGMLAKDVKTFVLDISGLDYVDSSGIGMLVSCLTNAKKAGGELKLVGANPRIKRIFSMTGVDSIMSMYGTMAEATA</sequence>
<dbReference type="InParanoid" id="Q023L1"/>
<dbReference type="KEGG" id="sus:Acid_2843"/>
<dbReference type="HOGENOM" id="CLU_115403_6_4_0"/>
<evidence type="ECO:0000256" key="1">
    <source>
        <dbReference type="ARBA" id="ARBA00009013"/>
    </source>
</evidence>
<name>Q023L1_SOLUE</name>
<protein>
    <recommendedName>
        <fullName evidence="2">Anti-sigma factor antagonist</fullName>
    </recommendedName>
</protein>
<dbReference type="AlphaFoldDB" id="Q023L1"/>
<dbReference type="InterPro" id="IPR036513">
    <property type="entry name" value="STAS_dom_sf"/>
</dbReference>
<dbReference type="InterPro" id="IPR003658">
    <property type="entry name" value="Anti-sigma_ant"/>
</dbReference>